<feature type="domain" description="DNA-directed RNA polymerase RpoA/D/Rpb3-type" evidence="4">
    <location>
        <begin position="23"/>
        <end position="296"/>
    </location>
</feature>
<dbReference type="Pfam" id="PF01000">
    <property type="entry name" value="RNA_pol_A_bac"/>
    <property type="match status" value="1"/>
</dbReference>
<protein>
    <recommendedName>
        <fullName evidence="4">DNA-directed RNA polymerase RpoA/D/Rpb3-type domain-containing protein</fullName>
    </recommendedName>
</protein>
<evidence type="ECO:0000256" key="3">
    <source>
        <dbReference type="ARBA" id="ARBA00025804"/>
    </source>
</evidence>
<keyword evidence="1" id="KW-0240">DNA-directed RNA polymerase</keyword>
<proteinExistence type="inferred from homology"/>
<dbReference type="InterPro" id="IPR036643">
    <property type="entry name" value="RNApol_insert_sf"/>
</dbReference>
<dbReference type="Proteomes" id="UP001295684">
    <property type="component" value="Unassembled WGS sequence"/>
</dbReference>
<evidence type="ECO:0000313" key="5">
    <source>
        <dbReference type="EMBL" id="CAI2377026.1"/>
    </source>
</evidence>
<dbReference type="SMART" id="SM00662">
    <property type="entry name" value="RPOLD"/>
    <property type="match status" value="1"/>
</dbReference>
<dbReference type="InterPro" id="IPR011262">
    <property type="entry name" value="DNA-dir_RNA_pol_insert"/>
</dbReference>
<dbReference type="GO" id="GO:0005665">
    <property type="term" value="C:RNA polymerase II, core complex"/>
    <property type="evidence" value="ECO:0007669"/>
    <property type="project" value="TreeGrafter"/>
</dbReference>
<gene>
    <name evidence="5" type="ORF">ECRASSUSDP1_LOCUS18407</name>
</gene>
<dbReference type="PANTHER" id="PTHR11800">
    <property type="entry name" value="DNA-DIRECTED RNA POLYMERASE"/>
    <property type="match status" value="1"/>
</dbReference>
<dbReference type="GO" id="GO:0046983">
    <property type="term" value="F:protein dimerization activity"/>
    <property type="evidence" value="ECO:0007669"/>
    <property type="project" value="InterPro"/>
</dbReference>
<dbReference type="AlphaFoldDB" id="A0AAD1XQU7"/>
<accession>A0AAD1XQU7</accession>
<dbReference type="HAMAP" id="MF_00320">
    <property type="entry name" value="RNApol_arch_Rpo3"/>
    <property type="match status" value="1"/>
</dbReference>
<comment type="caution">
    <text evidence="5">The sequence shown here is derived from an EMBL/GenBank/DDBJ whole genome shotgun (WGS) entry which is preliminary data.</text>
</comment>
<comment type="similarity">
    <text evidence="3">Belongs to the archaeal Rpo3/eukaryotic RPB3 RNA polymerase subunit family.</text>
</comment>
<dbReference type="GO" id="GO:0003899">
    <property type="term" value="F:DNA-directed RNA polymerase activity"/>
    <property type="evidence" value="ECO:0007669"/>
    <property type="project" value="InterPro"/>
</dbReference>
<keyword evidence="6" id="KW-1185">Reference proteome</keyword>
<evidence type="ECO:0000259" key="4">
    <source>
        <dbReference type="SMART" id="SM00662"/>
    </source>
</evidence>
<dbReference type="InterPro" id="IPR011263">
    <property type="entry name" value="DNA-dir_RNA_pol_RpoA/D/Rpb3"/>
</dbReference>
<dbReference type="Gene3D" id="2.170.120.12">
    <property type="entry name" value="DNA-directed RNA polymerase, insert domain"/>
    <property type="match status" value="1"/>
</dbReference>
<organism evidence="5 6">
    <name type="scientific">Euplotes crassus</name>
    <dbReference type="NCBI Taxonomy" id="5936"/>
    <lineage>
        <taxon>Eukaryota</taxon>
        <taxon>Sar</taxon>
        <taxon>Alveolata</taxon>
        <taxon>Ciliophora</taxon>
        <taxon>Intramacronucleata</taxon>
        <taxon>Spirotrichea</taxon>
        <taxon>Hypotrichia</taxon>
        <taxon>Euplotida</taxon>
        <taxon>Euplotidae</taxon>
        <taxon>Moneuplotes</taxon>
    </lineage>
</organism>
<dbReference type="Pfam" id="PF01193">
    <property type="entry name" value="RNA_pol_L"/>
    <property type="match status" value="1"/>
</dbReference>
<dbReference type="EMBL" id="CAMPGE010018625">
    <property type="protein sequence ID" value="CAI2377026.1"/>
    <property type="molecule type" value="Genomic_DNA"/>
</dbReference>
<dbReference type="SUPFAM" id="SSF55257">
    <property type="entry name" value="RBP11-like subunits of RNA polymerase"/>
    <property type="match status" value="1"/>
</dbReference>
<dbReference type="NCBIfam" id="NF001988">
    <property type="entry name" value="PRK00783.1"/>
    <property type="match status" value="1"/>
</dbReference>
<sequence length="304" mass="34243">MTTCFGRGIREAEIEILEMGRYTIKFLLKKCHISMANALRRVMISDVPTMAIDLIYVNENTSVLHDEFLAHRLGLIPFKSECIDDYEFFRQCSCKPSCHKCSIEFNLREIALDEVKDITTDHINAIKPDCVIKPTKYISDQGTEEDPILIAKLAKNQKIDIQCVVRKGTGREHAKWSPVSTVKVQQVPIIEISEDLNDILDDDEKKGLVNSCPAAVYKMNNQKQTIEIEDPTNCMQCQECSIYCDSLNKKENLLTVDEDESNFIFNIESTGAIPPEEIVSKAITILAEKTSELAVAAGQCKDSD</sequence>
<dbReference type="GO" id="GO:0006366">
    <property type="term" value="P:transcription by RNA polymerase II"/>
    <property type="evidence" value="ECO:0007669"/>
    <property type="project" value="TreeGrafter"/>
</dbReference>
<dbReference type="InterPro" id="IPR050518">
    <property type="entry name" value="Rpo3/RPB3_RNA_Pol_subunit"/>
</dbReference>
<dbReference type="Gene3D" id="3.30.1360.10">
    <property type="entry name" value="RNA polymerase, RBP11-like subunit"/>
    <property type="match status" value="1"/>
</dbReference>
<evidence type="ECO:0000313" key="6">
    <source>
        <dbReference type="Proteomes" id="UP001295684"/>
    </source>
</evidence>
<dbReference type="InterPro" id="IPR022842">
    <property type="entry name" value="RNAP_Rpo3/Rpb3/RPAC1"/>
</dbReference>
<keyword evidence="2" id="KW-0804">Transcription</keyword>
<name>A0AAD1XQU7_EUPCR</name>
<dbReference type="InterPro" id="IPR036603">
    <property type="entry name" value="RBP11-like"/>
</dbReference>
<evidence type="ECO:0000256" key="1">
    <source>
        <dbReference type="ARBA" id="ARBA00022478"/>
    </source>
</evidence>
<dbReference type="SUPFAM" id="SSF56553">
    <property type="entry name" value="Insert subdomain of RNA polymerase alpha subunit"/>
    <property type="match status" value="1"/>
</dbReference>
<evidence type="ECO:0000256" key="2">
    <source>
        <dbReference type="ARBA" id="ARBA00023163"/>
    </source>
</evidence>
<reference evidence="5" key="1">
    <citation type="submission" date="2023-07" db="EMBL/GenBank/DDBJ databases">
        <authorList>
            <consortium name="AG Swart"/>
            <person name="Singh M."/>
            <person name="Singh A."/>
            <person name="Seah K."/>
            <person name="Emmerich C."/>
        </authorList>
    </citation>
    <scope>NUCLEOTIDE SEQUENCE</scope>
    <source>
        <strain evidence="5">DP1</strain>
    </source>
</reference>
<dbReference type="PANTHER" id="PTHR11800:SF2">
    <property type="entry name" value="DNA-DIRECTED RNA POLYMERASE II SUBUNIT RPB3"/>
    <property type="match status" value="1"/>
</dbReference>